<comment type="caution">
    <text evidence="2">The sequence shown here is derived from an EMBL/GenBank/DDBJ whole genome shotgun (WGS) entry which is preliminary data.</text>
</comment>
<keyword evidence="3" id="KW-1185">Reference proteome</keyword>
<reference evidence="2 3" key="1">
    <citation type="submission" date="2019-03" db="EMBL/GenBank/DDBJ databases">
        <title>Genomic Encyclopedia of Type Strains, Phase IV (KMG-IV): sequencing the most valuable type-strain genomes for metagenomic binning, comparative biology and taxonomic classification.</title>
        <authorList>
            <person name="Goeker M."/>
        </authorList>
    </citation>
    <scope>NUCLEOTIDE SEQUENCE [LARGE SCALE GENOMIC DNA]</scope>
    <source>
        <strain evidence="2 3">DSM 2781</strain>
    </source>
</reference>
<dbReference type="EMBL" id="SLXL01000011">
    <property type="protein sequence ID" value="TCP21401.1"/>
    <property type="molecule type" value="Genomic_DNA"/>
</dbReference>
<evidence type="ECO:0000313" key="3">
    <source>
        <dbReference type="Proteomes" id="UP000295733"/>
    </source>
</evidence>
<evidence type="ECO:0000259" key="1">
    <source>
        <dbReference type="Pfam" id="PF09350"/>
    </source>
</evidence>
<dbReference type="AlphaFoldDB" id="A0A4R2NJ07"/>
<proteinExistence type="predicted"/>
<dbReference type="Proteomes" id="UP000295733">
    <property type="component" value="Unassembled WGS sequence"/>
</dbReference>
<feature type="domain" description="DnaJ homologue subfamily C member 28 conserved" evidence="1">
    <location>
        <begin position="8"/>
        <end position="74"/>
    </location>
</feature>
<dbReference type="RefSeq" id="WP_132604824.1">
    <property type="nucleotide sequence ID" value="NZ_NRRP01000017.1"/>
</dbReference>
<evidence type="ECO:0000313" key="2">
    <source>
        <dbReference type="EMBL" id="TCP21401.1"/>
    </source>
</evidence>
<protein>
    <submittedName>
        <fullName evidence="2">Uncharacterized protein DUF1992</fullName>
    </submittedName>
</protein>
<accession>A0A4R2NJ07</accession>
<dbReference type="Pfam" id="PF09350">
    <property type="entry name" value="DJC28_CD"/>
    <property type="match status" value="1"/>
</dbReference>
<gene>
    <name evidence="2" type="ORF">EV656_11152</name>
</gene>
<dbReference type="OrthoDB" id="9798476at2"/>
<dbReference type="InterPro" id="IPR018961">
    <property type="entry name" value="DnaJ_homolog_subfam-C_membr-28"/>
</dbReference>
<name>A0A4R2NJ07_RHOAD</name>
<sequence length="111" mass="12285">MPRSLRQLVERQIGKAIAEGQLTGLRGEGQPLPDRSGLAFTDMATQVAVRLMAEAGALPEEFRIKALLEEAKQAYAAAETDEEKRLAMALIAELDQRYNTAVEARRRFMAP</sequence>
<organism evidence="2 3">
    <name type="scientific">Rhodovulum adriaticum</name>
    <name type="common">Rhodopseudomonas adriatica</name>
    <dbReference type="NCBI Taxonomy" id="35804"/>
    <lineage>
        <taxon>Bacteria</taxon>
        <taxon>Pseudomonadati</taxon>
        <taxon>Pseudomonadota</taxon>
        <taxon>Alphaproteobacteria</taxon>
        <taxon>Rhodobacterales</taxon>
        <taxon>Paracoccaceae</taxon>
        <taxon>Rhodovulum</taxon>
    </lineage>
</organism>